<dbReference type="AlphaFoldDB" id="A0A6L5JW21"/>
<accession>A0A6L5JW21</accession>
<dbReference type="GO" id="GO:0016787">
    <property type="term" value="F:hydrolase activity"/>
    <property type="evidence" value="ECO:0007669"/>
    <property type="project" value="UniProtKB-KW"/>
</dbReference>
<protein>
    <submittedName>
        <fullName evidence="1">NUDIX hydrolase</fullName>
    </submittedName>
</protein>
<evidence type="ECO:0000313" key="2">
    <source>
        <dbReference type="Proteomes" id="UP000480275"/>
    </source>
</evidence>
<name>A0A6L5JW21_RHOTE</name>
<organism evidence="1 2">
    <name type="scientific">Rhodocyclus tenuis</name>
    <name type="common">Rhodospirillum tenue</name>
    <dbReference type="NCBI Taxonomy" id="1066"/>
    <lineage>
        <taxon>Bacteria</taxon>
        <taxon>Pseudomonadati</taxon>
        <taxon>Pseudomonadota</taxon>
        <taxon>Betaproteobacteria</taxon>
        <taxon>Rhodocyclales</taxon>
        <taxon>Rhodocyclaceae</taxon>
        <taxon>Rhodocyclus</taxon>
    </lineage>
</organism>
<dbReference type="InterPro" id="IPR015797">
    <property type="entry name" value="NUDIX_hydrolase-like_dom_sf"/>
</dbReference>
<reference evidence="1 2" key="1">
    <citation type="submission" date="2019-10" db="EMBL/GenBank/DDBJ databases">
        <title>Whole-genome sequence of the purple nonsulfur photosynthetic bacterium Rhodocyclus tenuis.</title>
        <authorList>
            <person name="Kyndt J.A."/>
            <person name="Meyer T.E."/>
        </authorList>
    </citation>
    <scope>NUCLEOTIDE SEQUENCE [LARGE SCALE GENOMIC DNA]</scope>
    <source>
        <strain evidence="1 2">DSM 110</strain>
    </source>
</reference>
<dbReference type="SUPFAM" id="SSF55811">
    <property type="entry name" value="Nudix"/>
    <property type="match status" value="1"/>
</dbReference>
<evidence type="ECO:0000313" key="1">
    <source>
        <dbReference type="EMBL" id="MQY51563.1"/>
    </source>
</evidence>
<dbReference type="OrthoDB" id="542521at2"/>
<gene>
    <name evidence="1" type="ORF">GHK24_07235</name>
</gene>
<dbReference type="EMBL" id="WIXJ01000004">
    <property type="protein sequence ID" value="MQY51563.1"/>
    <property type="molecule type" value="Genomic_DNA"/>
</dbReference>
<comment type="caution">
    <text evidence="1">The sequence shown here is derived from an EMBL/GenBank/DDBJ whole genome shotgun (WGS) entry which is preliminary data.</text>
</comment>
<dbReference type="Proteomes" id="UP000480275">
    <property type="component" value="Unassembled WGS sequence"/>
</dbReference>
<sequence>MKTQTPAEAARIDALCNELLSLTGSTREGLPEAVFLLASQLTPLVNVDLLIRNAAGQTLLTWRDDAFCGPGWHVPGGIVRFKETFAQRIEAVAASELGCRVRFAPTPRALNEIQVPHREVRGHFISLLFDCQLLTPPSPALKSGDGMPTKGQWQWHDRSPDSLIRVHAMYRPYIDAPAARWQTPADPSPKVDS</sequence>
<keyword evidence="1" id="KW-0378">Hydrolase</keyword>
<dbReference type="Gene3D" id="3.90.79.10">
    <property type="entry name" value="Nucleoside Triphosphate Pyrophosphohydrolase"/>
    <property type="match status" value="1"/>
</dbReference>
<proteinExistence type="predicted"/>